<keyword evidence="3" id="KW-1185">Reference proteome</keyword>
<name>A0A848GZ85_9BURK</name>
<proteinExistence type="inferred from homology"/>
<dbReference type="RefSeq" id="WP_169418183.1">
    <property type="nucleotide sequence ID" value="NZ_JABBFX010000001.1"/>
</dbReference>
<dbReference type="EMBL" id="JABBFX010000001">
    <property type="protein sequence ID" value="NML44016.1"/>
    <property type="molecule type" value="Genomic_DNA"/>
</dbReference>
<reference evidence="2 3" key="1">
    <citation type="submission" date="2020-04" db="EMBL/GenBank/DDBJ databases">
        <title>Ramlibacter sp. G-1-2-2 isolated from soil.</title>
        <authorList>
            <person name="Dahal R.H."/>
        </authorList>
    </citation>
    <scope>NUCLEOTIDE SEQUENCE [LARGE SCALE GENOMIC DNA]</scope>
    <source>
        <strain evidence="2 3">G-1-2-2</strain>
    </source>
</reference>
<dbReference type="InterPro" id="IPR005064">
    <property type="entry name" value="BUG"/>
</dbReference>
<organism evidence="2 3">
    <name type="scientific">Ramlibacter agri</name>
    <dbReference type="NCBI Taxonomy" id="2728837"/>
    <lineage>
        <taxon>Bacteria</taxon>
        <taxon>Pseudomonadati</taxon>
        <taxon>Pseudomonadota</taxon>
        <taxon>Betaproteobacteria</taxon>
        <taxon>Burkholderiales</taxon>
        <taxon>Comamonadaceae</taxon>
        <taxon>Ramlibacter</taxon>
    </lineage>
</organism>
<evidence type="ECO:0000313" key="2">
    <source>
        <dbReference type="EMBL" id="NML44016.1"/>
    </source>
</evidence>
<gene>
    <name evidence="2" type="ORF">HHL11_09665</name>
</gene>
<comment type="caution">
    <text evidence="2">The sequence shown here is derived from an EMBL/GenBank/DDBJ whole genome shotgun (WGS) entry which is preliminary data.</text>
</comment>
<dbReference type="SUPFAM" id="SSF53850">
    <property type="entry name" value="Periplasmic binding protein-like II"/>
    <property type="match status" value="1"/>
</dbReference>
<dbReference type="AlphaFoldDB" id="A0A848GZ85"/>
<sequence>MLRRDLLKQGAALAAFGGLAAGARAQALAGNAFIVSGFPPGGMGDYISRPLADKLRGKYAANVLVDSRAGAGGRIATEYVKRAAPDGLTILQIPSGVMALYPHTYKKLSYDPLTDFIPVTSTVSYQFVLTAGPGLPADIRNVPDLLKWLKANPSQANYGVPAAGSALHFAGMMLQKEAGVEMKAVPYKGGAPLLQDVMGGQIPISFNVLGEVLPYIKGGKLRGLAVTSAQRSPFLPDVPTLVELGYKDIVVQEYLGWFLPAKTPAETVQRLNTLVREFSQDPAYVKSLADNGLVPLVQSPEEFARIVRSDWNRWQPIVKASGFSAED</sequence>
<dbReference type="InterPro" id="IPR042100">
    <property type="entry name" value="Bug_dom1"/>
</dbReference>
<dbReference type="PANTHER" id="PTHR42928">
    <property type="entry name" value="TRICARBOXYLATE-BINDING PROTEIN"/>
    <property type="match status" value="1"/>
</dbReference>
<dbReference type="PIRSF" id="PIRSF017082">
    <property type="entry name" value="YflP"/>
    <property type="match status" value="1"/>
</dbReference>
<dbReference type="PROSITE" id="PS51318">
    <property type="entry name" value="TAT"/>
    <property type="match status" value="1"/>
</dbReference>
<dbReference type="Gene3D" id="3.40.190.10">
    <property type="entry name" value="Periplasmic binding protein-like II"/>
    <property type="match status" value="1"/>
</dbReference>
<evidence type="ECO:0000256" key="1">
    <source>
        <dbReference type="ARBA" id="ARBA00006987"/>
    </source>
</evidence>
<dbReference type="InterPro" id="IPR006311">
    <property type="entry name" value="TAT_signal"/>
</dbReference>
<dbReference type="PANTHER" id="PTHR42928:SF5">
    <property type="entry name" value="BLR1237 PROTEIN"/>
    <property type="match status" value="1"/>
</dbReference>
<protein>
    <submittedName>
        <fullName evidence="2">Twin-arginine translocation pathway signal protein</fullName>
    </submittedName>
</protein>
<dbReference type="Proteomes" id="UP000541185">
    <property type="component" value="Unassembled WGS sequence"/>
</dbReference>
<evidence type="ECO:0000313" key="3">
    <source>
        <dbReference type="Proteomes" id="UP000541185"/>
    </source>
</evidence>
<accession>A0A848GZ85</accession>
<dbReference type="Pfam" id="PF03401">
    <property type="entry name" value="TctC"/>
    <property type="match status" value="1"/>
</dbReference>
<dbReference type="Gene3D" id="3.40.190.150">
    <property type="entry name" value="Bordetella uptake gene, domain 1"/>
    <property type="match status" value="1"/>
</dbReference>
<dbReference type="CDD" id="cd13579">
    <property type="entry name" value="PBP2_Bug_NagM"/>
    <property type="match status" value="1"/>
</dbReference>
<comment type="similarity">
    <text evidence="1">Belongs to the UPF0065 (bug) family.</text>
</comment>